<dbReference type="PANTHER" id="PTHR12299:SF17">
    <property type="entry name" value="AT19571P-RELATED"/>
    <property type="match status" value="1"/>
</dbReference>
<gene>
    <name evidence="5" type="ORF">B0T23DRAFT_440401</name>
</gene>
<dbReference type="InterPro" id="IPR039764">
    <property type="entry name" value="HABP4/SERBP1-like"/>
</dbReference>
<dbReference type="GO" id="GO:0005634">
    <property type="term" value="C:nucleus"/>
    <property type="evidence" value="ECO:0007669"/>
    <property type="project" value="TreeGrafter"/>
</dbReference>
<feature type="region of interest" description="Disordered" evidence="3">
    <location>
        <begin position="139"/>
        <end position="292"/>
    </location>
</feature>
<keyword evidence="2" id="KW-0963">Cytoplasm</keyword>
<protein>
    <submittedName>
        <fullName evidence="5">Stm1-domain-containing protein</fullName>
    </submittedName>
</protein>
<dbReference type="GO" id="GO:0003723">
    <property type="term" value="F:RNA binding"/>
    <property type="evidence" value="ECO:0007669"/>
    <property type="project" value="InterPro"/>
</dbReference>
<feature type="compositionally biased region" description="Gly residues" evidence="3">
    <location>
        <begin position="380"/>
        <end position="398"/>
    </location>
</feature>
<dbReference type="SMART" id="SM01233">
    <property type="entry name" value="HABP4_PAI-RBP1"/>
    <property type="match status" value="1"/>
</dbReference>
<sequence>MSTKLKQAKLRRVRIDTHVTLPKRQSKLEAGNSGKEGQSRALEGRFGAGWRGTSVSVIRATAKTWSELPVAREGFAKIFYDTTASIRRRCRCRPPPYPTPSRRSALSQANVLSSAKMSVASKNLFDLLGNDVEDNTAPAAPAKIVEKTSTHTTKRNSDGVAPSKAPAQGSGRRSNLTGNEAAFRDRNAGSDRNRGKPTEEGAARGPRGGANARVRGGRGGRHPRNTSDDRHSKSIPSGSEKQAALSWGATEGQAELKDEQAAEEIAKTEQKEATTEGEAAAEAIPEEEEEKHVSYSEYLAQLAEKKAALEAEAALKVRKANEGVVEDKKWANAKPLKKDETEEFIAGSAGKKQRERERKVKQVLEIDQRFVEPERPARGGARGGRGGPRGDAGRGRGAPRGAARGAARGGAPRSENKAAPINPNDESAFPSLGN</sequence>
<dbReference type="InterPro" id="IPR006861">
    <property type="entry name" value="HABP4_PAIRBP1-bd"/>
</dbReference>
<feature type="compositionally biased region" description="Basic residues" evidence="3">
    <location>
        <begin position="215"/>
        <end position="224"/>
    </location>
</feature>
<evidence type="ECO:0000259" key="4">
    <source>
        <dbReference type="SMART" id="SM01233"/>
    </source>
</evidence>
<feature type="compositionally biased region" description="Basic and acidic residues" evidence="3">
    <location>
        <begin position="182"/>
        <end position="202"/>
    </location>
</feature>
<accession>A0AAJ0IAZ9</accession>
<keyword evidence="6" id="KW-1185">Reference proteome</keyword>
<dbReference type="RefSeq" id="XP_062694254.1">
    <property type="nucleotide sequence ID" value="XM_062840727.1"/>
</dbReference>
<dbReference type="GeneID" id="87878349"/>
<feature type="compositionally biased region" description="Basic and acidic residues" evidence="3">
    <location>
        <begin position="254"/>
        <end position="274"/>
    </location>
</feature>
<feature type="region of interest" description="Disordered" evidence="3">
    <location>
        <begin position="334"/>
        <end position="434"/>
    </location>
</feature>
<evidence type="ECO:0000256" key="1">
    <source>
        <dbReference type="ARBA" id="ARBA00004496"/>
    </source>
</evidence>
<dbReference type="Proteomes" id="UP001285908">
    <property type="component" value="Unassembled WGS sequence"/>
</dbReference>
<dbReference type="GO" id="GO:0005737">
    <property type="term" value="C:cytoplasm"/>
    <property type="evidence" value="ECO:0007669"/>
    <property type="project" value="UniProtKB-SubCell"/>
</dbReference>
<feature type="compositionally biased region" description="Low complexity" evidence="3">
    <location>
        <begin position="399"/>
        <end position="413"/>
    </location>
</feature>
<name>A0AAJ0IAZ9_9PEZI</name>
<dbReference type="PANTHER" id="PTHR12299">
    <property type="entry name" value="HYALURONIC ACID-BINDING PROTEIN 4"/>
    <property type="match status" value="1"/>
</dbReference>
<organism evidence="5 6">
    <name type="scientific">Neurospora hispaniola</name>
    <dbReference type="NCBI Taxonomy" id="588809"/>
    <lineage>
        <taxon>Eukaryota</taxon>
        <taxon>Fungi</taxon>
        <taxon>Dikarya</taxon>
        <taxon>Ascomycota</taxon>
        <taxon>Pezizomycotina</taxon>
        <taxon>Sordariomycetes</taxon>
        <taxon>Sordariomycetidae</taxon>
        <taxon>Sordariales</taxon>
        <taxon>Sordariaceae</taxon>
        <taxon>Neurospora</taxon>
    </lineage>
</organism>
<evidence type="ECO:0000313" key="5">
    <source>
        <dbReference type="EMBL" id="KAK3494825.1"/>
    </source>
</evidence>
<comment type="subcellular location">
    <subcellularLocation>
        <location evidence="1">Cytoplasm</location>
    </subcellularLocation>
</comment>
<comment type="caution">
    <text evidence="5">The sequence shown here is derived from an EMBL/GenBank/DDBJ whole genome shotgun (WGS) entry which is preliminary data.</text>
</comment>
<feature type="domain" description="Hyaluronan/mRNA-binding protein" evidence="4">
    <location>
        <begin position="224"/>
        <end position="323"/>
    </location>
</feature>
<evidence type="ECO:0000256" key="2">
    <source>
        <dbReference type="ARBA" id="ARBA00022490"/>
    </source>
</evidence>
<evidence type="ECO:0000256" key="3">
    <source>
        <dbReference type="SAM" id="MobiDB-lite"/>
    </source>
</evidence>
<dbReference type="Gene3D" id="6.10.140.1040">
    <property type="match status" value="1"/>
</dbReference>
<feature type="compositionally biased region" description="Low complexity" evidence="3">
    <location>
        <begin position="203"/>
        <end position="214"/>
    </location>
</feature>
<feature type="compositionally biased region" description="Basic and acidic residues" evidence="3">
    <location>
        <begin position="352"/>
        <end position="377"/>
    </location>
</feature>
<dbReference type="Pfam" id="PF09598">
    <property type="entry name" value="Stm1_N"/>
    <property type="match status" value="1"/>
</dbReference>
<dbReference type="EMBL" id="JAULSX010000003">
    <property type="protein sequence ID" value="KAK3494825.1"/>
    <property type="molecule type" value="Genomic_DNA"/>
</dbReference>
<feature type="region of interest" description="Disordered" evidence="3">
    <location>
        <begin position="17"/>
        <end position="43"/>
    </location>
</feature>
<dbReference type="AlphaFoldDB" id="A0AAJ0IAZ9"/>
<dbReference type="InterPro" id="IPR019084">
    <property type="entry name" value="STM1-like_N"/>
</dbReference>
<reference evidence="5 6" key="1">
    <citation type="journal article" date="2023" name="Mol. Phylogenet. Evol.">
        <title>Genome-scale phylogeny and comparative genomics of the fungal order Sordariales.</title>
        <authorList>
            <person name="Hensen N."/>
            <person name="Bonometti L."/>
            <person name="Westerberg I."/>
            <person name="Brannstrom I.O."/>
            <person name="Guillou S."/>
            <person name="Cros-Aarteil S."/>
            <person name="Calhoun S."/>
            <person name="Haridas S."/>
            <person name="Kuo A."/>
            <person name="Mondo S."/>
            <person name="Pangilinan J."/>
            <person name="Riley R."/>
            <person name="LaButti K."/>
            <person name="Andreopoulos B."/>
            <person name="Lipzen A."/>
            <person name="Chen C."/>
            <person name="Yan M."/>
            <person name="Daum C."/>
            <person name="Ng V."/>
            <person name="Clum A."/>
            <person name="Steindorff A."/>
            <person name="Ohm R.A."/>
            <person name="Martin F."/>
            <person name="Silar P."/>
            <person name="Natvig D.O."/>
            <person name="Lalanne C."/>
            <person name="Gautier V."/>
            <person name="Ament-Velasquez S.L."/>
            <person name="Kruys A."/>
            <person name="Hutchinson M.I."/>
            <person name="Powell A.J."/>
            <person name="Barry K."/>
            <person name="Miller A.N."/>
            <person name="Grigoriev I.V."/>
            <person name="Debuchy R."/>
            <person name="Gladieux P."/>
            <person name="Hiltunen Thoren M."/>
            <person name="Johannesson H."/>
        </authorList>
    </citation>
    <scope>NUCLEOTIDE SEQUENCE [LARGE SCALE GENOMIC DNA]</scope>
    <source>
        <strain evidence="5 6">FGSC 10403</strain>
    </source>
</reference>
<proteinExistence type="predicted"/>
<evidence type="ECO:0000313" key="6">
    <source>
        <dbReference type="Proteomes" id="UP001285908"/>
    </source>
</evidence>